<feature type="transmembrane region" description="Helical" evidence="1">
    <location>
        <begin position="206"/>
        <end position="229"/>
    </location>
</feature>
<evidence type="ECO:0000313" key="2">
    <source>
        <dbReference type="EMBL" id="KAG0019285.1"/>
    </source>
</evidence>
<keyword evidence="1" id="KW-0812">Transmembrane</keyword>
<dbReference type="EMBL" id="JAAAID010000298">
    <property type="protein sequence ID" value="KAG0019285.1"/>
    <property type="molecule type" value="Genomic_DNA"/>
</dbReference>
<dbReference type="InterPro" id="IPR050854">
    <property type="entry name" value="LMBD1_LysCbl_Transport"/>
</dbReference>
<gene>
    <name evidence="2" type="ORF">BGZ80_006030</name>
</gene>
<proteinExistence type="predicted"/>
<evidence type="ECO:0000313" key="3">
    <source>
        <dbReference type="Proteomes" id="UP000703661"/>
    </source>
</evidence>
<feature type="transmembrane region" description="Helical" evidence="1">
    <location>
        <begin position="12"/>
        <end position="36"/>
    </location>
</feature>
<dbReference type="GO" id="GO:0005774">
    <property type="term" value="C:vacuolar membrane"/>
    <property type="evidence" value="ECO:0007669"/>
    <property type="project" value="TreeGrafter"/>
</dbReference>
<dbReference type="Proteomes" id="UP000703661">
    <property type="component" value="Unassembled WGS sequence"/>
</dbReference>
<feature type="transmembrane region" description="Helical" evidence="1">
    <location>
        <begin position="291"/>
        <end position="315"/>
    </location>
</feature>
<dbReference type="PANTHER" id="PTHR16130">
    <property type="entry name" value="LYSOSOMAL COBALAMIN TRANSPORTER-RELATED"/>
    <property type="match status" value="1"/>
</dbReference>
<accession>A0A9P6N0A6</accession>
<reference evidence="2" key="1">
    <citation type="journal article" date="2020" name="Fungal Divers.">
        <title>Resolving the Mortierellaceae phylogeny through synthesis of multi-gene phylogenetics and phylogenomics.</title>
        <authorList>
            <person name="Vandepol N."/>
            <person name="Liber J."/>
            <person name="Desiro A."/>
            <person name="Na H."/>
            <person name="Kennedy M."/>
            <person name="Barry K."/>
            <person name="Grigoriev I.V."/>
            <person name="Miller A.N."/>
            <person name="O'Donnell K."/>
            <person name="Stajich J.E."/>
            <person name="Bonito G."/>
        </authorList>
    </citation>
    <scope>NUCLEOTIDE SEQUENCE</scope>
    <source>
        <strain evidence="2">NRRL 2769</strain>
    </source>
</reference>
<dbReference type="GO" id="GO:0072665">
    <property type="term" value="P:protein localization to vacuole"/>
    <property type="evidence" value="ECO:0007669"/>
    <property type="project" value="TreeGrafter"/>
</dbReference>
<comment type="caution">
    <text evidence="2">The sequence shown here is derived from an EMBL/GenBank/DDBJ whole genome shotgun (WGS) entry which is preliminary data.</text>
</comment>
<protein>
    <submittedName>
        <fullName evidence="2">Uncharacterized protein</fullName>
    </submittedName>
</protein>
<evidence type="ECO:0000256" key="1">
    <source>
        <dbReference type="SAM" id="Phobius"/>
    </source>
</evidence>
<keyword evidence="1" id="KW-1133">Transmembrane helix</keyword>
<sequence length="366" mass="40545">MADDEQSVIQRLWVSFKYTIFFIIVACILLLTGMLMQPDNHEGVDLDWLRKFLAELAEGTGAMAFVAGAPGLSLLPLHLLAGTKVIPGKSDEINASLAANRVRQNAILDRYQQFQHRPTAVVGAGGRGRNPLLSERDREAMSELAQEEIMLASQLRRYFPVDYILIVMIILYMFWATTKGVISIGIRLLWVNLYEFRRAATQPQGLLAATMFLMLSLAGLSYSLTMSVAPEYSMFGSQKYCNHTIPATGIRDCSNQPSLIVPCHIGAPSDLCVATVTSTTILKIIAATPSLGVAFFYLQWGFLATFFLALVFNLIQGCRRGFSVDPLDEDDEDLEEIEATGLLSGELDTEDGRRRVGGFTSWLQDR</sequence>
<keyword evidence="3" id="KW-1185">Reference proteome</keyword>
<keyword evidence="1" id="KW-0472">Membrane</keyword>
<dbReference type="AlphaFoldDB" id="A0A9P6N0A6"/>
<name>A0A9P6N0A6_9FUNG</name>
<dbReference type="PANTHER" id="PTHR16130:SF2">
    <property type="entry name" value="LYSOSOMAL COBALAMIN TRANSPORT ESCORT PROTEIN LMBD1"/>
    <property type="match status" value="1"/>
</dbReference>
<organism evidence="2 3">
    <name type="scientific">Entomortierella chlamydospora</name>
    <dbReference type="NCBI Taxonomy" id="101097"/>
    <lineage>
        <taxon>Eukaryota</taxon>
        <taxon>Fungi</taxon>
        <taxon>Fungi incertae sedis</taxon>
        <taxon>Mucoromycota</taxon>
        <taxon>Mortierellomycotina</taxon>
        <taxon>Mortierellomycetes</taxon>
        <taxon>Mortierellales</taxon>
        <taxon>Mortierellaceae</taxon>
        <taxon>Entomortierella</taxon>
    </lineage>
</organism>
<feature type="transmembrane region" description="Helical" evidence="1">
    <location>
        <begin position="163"/>
        <end position="186"/>
    </location>
</feature>